<evidence type="ECO:0000259" key="12">
    <source>
        <dbReference type="Pfam" id="PF01225"/>
    </source>
</evidence>
<dbReference type="InterPro" id="IPR036565">
    <property type="entry name" value="Mur-like_cat_sf"/>
</dbReference>
<dbReference type="NCBIfam" id="TIGR01143">
    <property type="entry name" value="murF"/>
    <property type="match status" value="1"/>
</dbReference>
<feature type="domain" description="Mur ligase C-terminal" evidence="13">
    <location>
        <begin position="326"/>
        <end position="445"/>
    </location>
</feature>
<dbReference type="InterPro" id="IPR035911">
    <property type="entry name" value="MurE/MurF_N"/>
</dbReference>
<evidence type="ECO:0000256" key="2">
    <source>
        <dbReference type="ARBA" id="ARBA00022598"/>
    </source>
</evidence>
<dbReference type="InterPro" id="IPR000713">
    <property type="entry name" value="Mur_ligase_N"/>
</dbReference>
<dbReference type="Gene3D" id="3.40.1390.10">
    <property type="entry name" value="MurE/MurF, N-terminal domain"/>
    <property type="match status" value="1"/>
</dbReference>
<evidence type="ECO:0000259" key="13">
    <source>
        <dbReference type="Pfam" id="PF02875"/>
    </source>
</evidence>
<evidence type="ECO:0000256" key="11">
    <source>
        <dbReference type="RuleBase" id="RU004136"/>
    </source>
</evidence>
<dbReference type="Pfam" id="PF02875">
    <property type="entry name" value="Mur_ligase_C"/>
    <property type="match status" value="1"/>
</dbReference>
<dbReference type="PANTHER" id="PTHR43024">
    <property type="entry name" value="UDP-N-ACETYLMURAMOYL-TRIPEPTIDE--D-ALANYL-D-ALANINE LIGASE"/>
    <property type="match status" value="1"/>
</dbReference>
<dbReference type="HOGENOM" id="CLU_031507_4_0_6"/>
<dbReference type="GO" id="GO:0009252">
    <property type="term" value="P:peptidoglycan biosynthetic process"/>
    <property type="evidence" value="ECO:0007669"/>
    <property type="project" value="UniProtKB-UniRule"/>
</dbReference>
<dbReference type="Pfam" id="PF01225">
    <property type="entry name" value="Mur_ligase"/>
    <property type="match status" value="1"/>
</dbReference>
<accession>A0A098G7I0</accession>
<dbReference type="GO" id="GO:0008360">
    <property type="term" value="P:regulation of cell shape"/>
    <property type="evidence" value="ECO:0007669"/>
    <property type="project" value="UniProtKB-KW"/>
</dbReference>
<reference evidence="16" key="1">
    <citation type="submission" date="2014-09" db="EMBL/GenBank/DDBJ databases">
        <authorList>
            <person name="Gomez-Valero L."/>
        </authorList>
    </citation>
    <scope>NUCLEOTIDE SEQUENCE [LARGE SCALE GENOMIC DNA]</scope>
    <source>
        <strain evidence="16">ATCC700992</strain>
    </source>
</reference>
<dbReference type="InterPro" id="IPR005863">
    <property type="entry name" value="UDP-N-AcMur_synth"/>
</dbReference>
<keyword evidence="1 10" id="KW-0963">Cytoplasm</keyword>
<sequence>MSQSVSTLDFWPALNTMNLNTIASLLTQSHQTNTEINGISTDSRQVQPGNLFIAIKGENFDGHHFIKEVEEKGAVAVVVDHYIEGVHIPQFVVADTILALAKIAAAHRQSIHCPVIALTGSNGKTTVKEMIAAILPPPSHATKGNLNNHIGAPLSVLQLNNQHRYAVFELGANHQGEIAHTVAVVHPDVTLINNIAPAHVEGFGSIDGVARAKGEIHQGLSTAGTAVVNDDDAYAHFWDELLADKRVLRFSANHVADVYAQDVRLDTHGRGHFSLVLPNGRADIELQVPGLHNVRNALAAATCCYAVGISIKDIQQGLSNFSGVRGRMTILTGKNQSTVIDDTYNANLRSVLTALEVLAKRPGRKIFVFGDMGELGSWATQHHQEVGLAARQLGIDKLLTCGSYSELASKAFGVGGQHYPSQDDLAQNLFNELNSDTTILVKGSRSSAMEKIVHKLLN</sequence>
<evidence type="ECO:0000256" key="7">
    <source>
        <dbReference type="ARBA" id="ARBA00022984"/>
    </source>
</evidence>
<keyword evidence="6 10" id="KW-0133">Cell shape</keyword>
<dbReference type="GO" id="GO:0051301">
    <property type="term" value="P:cell division"/>
    <property type="evidence" value="ECO:0007669"/>
    <property type="project" value="UniProtKB-KW"/>
</dbReference>
<keyword evidence="7 10" id="KW-0573">Peptidoglycan synthesis</keyword>
<name>A0A098G7I0_9GAMM</name>
<dbReference type="Gene3D" id="3.90.190.20">
    <property type="entry name" value="Mur ligase, C-terminal domain"/>
    <property type="match status" value="1"/>
</dbReference>
<keyword evidence="8 10" id="KW-0131">Cell cycle</keyword>
<organism evidence="15 16">
    <name type="scientific">Legionella fallonii LLAP-10</name>
    <dbReference type="NCBI Taxonomy" id="1212491"/>
    <lineage>
        <taxon>Bacteria</taxon>
        <taxon>Pseudomonadati</taxon>
        <taxon>Pseudomonadota</taxon>
        <taxon>Gammaproteobacteria</taxon>
        <taxon>Legionellales</taxon>
        <taxon>Legionellaceae</taxon>
        <taxon>Legionella</taxon>
    </lineage>
</organism>
<comment type="catalytic activity">
    <reaction evidence="10 11">
        <text>D-alanyl-D-alanine + UDP-N-acetyl-alpha-D-muramoyl-L-alanyl-gamma-D-glutamyl-meso-2,6-diaminopimelate + ATP = UDP-N-acetyl-alpha-D-muramoyl-L-alanyl-gamma-D-glutamyl-meso-2,6-diaminopimeloyl-D-alanyl-D-alanine + ADP + phosphate + H(+)</text>
        <dbReference type="Rhea" id="RHEA:28374"/>
        <dbReference type="ChEBI" id="CHEBI:15378"/>
        <dbReference type="ChEBI" id="CHEBI:30616"/>
        <dbReference type="ChEBI" id="CHEBI:43474"/>
        <dbReference type="ChEBI" id="CHEBI:57822"/>
        <dbReference type="ChEBI" id="CHEBI:61386"/>
        <dbReference type="ChEBI" id="CHEBI:83905"/>
        <dbReference type="ChEBI" id="CHEBI:456216"/>
        <dbReference type="EC" id="6.3.2.10"/>
    </reaction>
</comment>
<gene>
    <name evidence="10 15" type="primary">murF</name>
    <name evidence="15" type="ORF">LFA_2552</name>
</gene>
<dbReference type="InterPro" id="IPR036615">
    <property type="entry name" value="Mur_ligase_C_dom_sf"/>
</dbReference>
<dbReference type="SUPFAM" id="SSF53244">
    <property type="entry name" value="MurD-like peptide ligases, peptide-binding domain"/>
    <property type="match status" value="1"/>
</dbReference>
<evidence type="ECO:0000256" key="1">
    <source>
        <dbReference type="ARBA" id="ARBA00022490"/>
    </source>
</evidence>
<dbReference type="InterPro" id="IPR004101">
    <property type="entry name" value="Mur_ligase_C"/>
</dbReference>
<feature type="domain" description="Mur ligase central" evidence="14">
    <location>
        <begin position="119"/>
        <end position="303"/>
    </location>
</feature>
<dbReference type="STRING" id="1212491.LFA_2552"/>
<evidence type="ECO:0000313" key="15">
    <source>
        <dbReference type="EMBL" id="CEG57924.1"/>
    </source>
</evidence>
<evidence type="ECO:0000256" key="5">
    <source>
        <dbReference type="ARBA" id="ARBA00022840"/>
    </source>
</evidence>
<dbReference type="EMBL" id="LN614827">
    <property type="protein sequence ID" value="CEG57924.1"/>
    <property type="molecule type" value="Genomic_DNA"/>
</dbReference>
<dbReference type="InterPro" id="IPR013221">
    <property type="entry name" value="Mur_ligase_cen"/>
</dbReference>
<dbReference type="GO" id="GO:0008766">
    <property type="term" value="F:UDP-N-acetylmuramoylalanyl-D-glutamyl-2,6-diaminopimelate-D-alanyl-D-alanine ligase activity"/>
    <property type="evidence" value="ECO:0007669"/>
    <property type="project" value="RHEA"/>
</dbReference>
<dbReference type="GO" id="GO:0071555">
    <property type="term" value="P:cell wall organization"/>
    <property type="evidence" value="ECO:0007669"/>
    <property type="project" value="UniProtKB-KW"/>
</dbReference>
<dbReference type="AlphaFoldDB" id="A0A098G7I0"/>
<protein>
    <recommendedName>
        <fullName evidence="10 11">UDP-N-acetylmuramoyl-tripeptide--D-alanyl-D-alanine ligase</fullName>
        <ecNumber evidence="10 11">6.3.2.10</ecNumber>
    </recommendedName>
    <alternativeName>
        <fullName evidence="10">D-alanyl-D-alanine-adding enzyme</fullName>
    </alternativeName>
</protein>
<dbReference type="GO" id="GO:0005524">
    <property type="term" value="F:ATP binding"/>
    <property type="evidence" value="ECO:0007669"/>
    <property type="project" value="UniProtKB-UniRule"/>
</dbReference>
<dbReference type="HAMAP" id="MF_02019">
    <property type="entry name" value="MurF"/>
    <property type="match status" value="1"/>
</dbReference>
<keyword evidence="4 10" id="KW-0547">Nucleotide-binding</keyword>
<keyword evidence="5 10" id="KW-0067">ATP-binding</keyword>
<dbReference type="EC" id="6.3.2.10" evidence="10 11"/>
<evidence type="ECO:0000256" key="8">
    <source>
        <dbReference type="ARBA" id="ARBA00023306"/>
    </source>
</evidence>
<evidence type="ECO:0000256" key="3">
    <source>
        <dbReference type="ARBA" id="ARBA00022618"/>
    </source>
</evidence>
<proteinExistence type="inferred from homology"/>
<keyword evidence="2 10" id="KW-0436">Ligase</keyword>
<evidence type="ECO:0000256" key="9">
    <source>
        <dbReference type="ARBA" id="ARBA00023316"/>
    </source>
</evidence>
<dbReference type="InterPro" id="IPR051046">
    <property type="entry name" value="MurCDEF_CellWall_CoF430Synth"/>
</dbReference>
<evidence type="ECO:0000313" key="16">
    <source>
        <dbReference type="Proteomes" id="UP000032430"/>
    </source>
</evidence>
<dbReference type="Pfam" id="PF08245">
    <property type="entry name" value="Mur_ligase_M"/>
    <property type="match status" value="1"/>
</dbReference>
<evidence type="ECO:0000256" key="6">
    <source>
        <dbReference type="ARBA" id="ARBA00022960"/>
    </source>
</evidence>
<comment type="function">
    <text evidence="10 11">Involved in cell wall formation. Catalyzes the final step in the synthesis of UDP-N-acetylmuramoyl-pentapeptide, the precursor of murein.</text>
</comment>
<dbReference type="SUPFAM" id="SSF63418">
    <property type="entry name" value="MurE/MurF N-terminal domain"/>
    <property type="match status" value="1"/>
</dbReference>
<dbReference type="PANTHER" id="PTHR43024:SF1">
    <property type="entry name" value="UDP-N-ACETYLMURAMOYL-TRIPEPTIDE--D-ALANYL-D-ALANINE LIGASE"/>
    <property type="match status" value="1"/>
</dbReference>
<comment type="subcellular location">
    <subcellularLocation>
        <location evidence="10 11">Cytoplasm</location>
    </subcellularLocation>
</comment>
<dbReference type="Gene3D" id="3.40.1190.10">
    <property type="entry name" value="Mur-like, catalytic domain"/>
    <property type="match status" value="1"/>
</dbReference>
<keyword evidence="3 10" id="KW-0132">Cell division</keyword>
<dbReference type="OrthoDB" id="9801978at2"/>
<dbReference type="SUPFAM" id="SSF53623">
    <property type="entry name" value="MurD-like peptide ligases, catalytic domain"/>
    <property type="match status" value="1"/>
</dbReference>
<comment type="pathway">
    <text evidence="10 11">Cell wall biogenesis; peptidoglycan biosynthesis.</text>
</comment>
<dbReference type="GO" id="GO:0005737">
    <property type="term" value="C:cytoplasm"/>
    <property type="evidence" value="ECO:0007669"/>
    <property type="project" value="UniProtKB-SubCell"/>
</dbReference>
<keyword evidence="16" id="KW-1185">Reference proteome</keyword>
<feature type="domain" description="Mur ligase N-terminal catalytic" evidence="12">
    <location>
        <begin position="35"/>
        <end position="100"/>
    </location>
</feature>
<dbReference type="Proteomes" id="UP000032430">
    <property type="component" value="Chromosome I"/>
</dbReference>
<evidence type="ECO:0000256" key="10">
    <source>
        <dbReference type="HAMAP-Rule" id="MF_02019"/>
    </source>
</evidence>
<evidence type="ECO:0000259" key="14">
    <source>
        <dbReference type="Pfam" id="PF08245"/>
    </source>
</evidence>
<keyword evidence="9 10" id="KW-0961">Cell wall biogenesis/degradation</keyword>
<evidence type="ECO:0000256" key="4">
    <source>
        <dbReference type="ARBA" id="ARBA00022741"/>
    </source>
</evidence>
<dbReference type="GO" id="GO:0047480">
    <property type="term" value="F:UDP-N-acetylmuramoyl-tripeptide-D-alanyl-D-alanine ligase activity"/>
    <property type="evidence" value="ECO:0007669"/>
    <property type="project" value="UniProtKB-UniRule"/>
</dbReference>
<feature type="binding site" evidence="10">
    <location>
        <begin position="120"/>
        <end position="126"/>
    </location>
    <ligand>
        <name>ATP</name>
        <dbReference type="ChEBI" id="CHEBI:30616"/>
    </ligand>
</feature>
<comment type="similarity">
    <text evidence="10">Belongs to the MurCDEF family. MurF subfamily.</text>
</comment>
<dbReference type="UniPathway" id="UPA00219"/>
<dbReference type="KEGG" id="lfa:LFA_2552"/>